<keyword evidence="1" id="KW-0285">Flavoprotein</keyword>
<gene>
    <name evidence="6" type="ORF">SAMN05192560_1429</name>
</gene>
<sequence>MTIDVFWRIPTHGEPSSLRNKLHHRGDWSQQHGDHVVHKGLSGGHDDGFTNLDYIAEVARAAEISGFQGGLIPSFPMTDEPWAISSFLARETSTFRFMIAFQPGFLNPVVAARMTASLQRATGGRALYNVITGGGGPAQLWWGDVAPHDDRYARTTEFLDILRGVWKGGEFSYQGKFYQVENAALPVQLLGQDFPEIYFSGSSDAALASASKHADYYLSWLEPFDQLRDKFDRVKERTAALGRKIKCAVRVDIIARRTEEEAWREVRRGFENLDGAARERYKRFAEQAGDSVGASRQRGNAPKELNDYRDFIIHPNVWSGLSLLRGGQTQGIVGSYEQVAERLDDLVRLGADAFILASTPHLEEAYRVGEEVLPLVRGHDSTATLRAVG</sequence>
<dbReference type="Gene3D" id="3.20.20.30">
    <property type="entry name" value="Luciferase-like domain"/>
    <property type="match status" value="1"/>
</dbReference>
<evidence type="ECO:0000256" key="4">
    <source>
        <dbReference type="ARBA" id="ARBA00023033"/>
    </source>
</evidence>
<dbReference type="Proteomes" id="UP000198305">
    <property type="component" value="Unassembled WGS sequence"/>
</dbReference>
<evidence type="ECO:0000259" key="5">
    <source>
        <dbReference type="Pfam" id="PF00296"/>
    </source>
</evidence>
<dbReference type="EMBL" id="FZOA01000005">
    <property type="protein sequence ID" value="SNR85335.1"/>
    <property type="molecule type" value="Genomic_DNA"/>
</dbReference>
<evidence type="ECO:0000256" key="2">
    <source>
        <dbReference type="ARBA" id="ARBA00022643"/>
    </source>
</evidence>
<feature type="domain" description="Luciferase-like" evidence="5">
    <location>
        <begin position="48"/>
        <end position="352"/>
    </location>
</feature>
<name>A0A238ZPN5_9PROT</name>
<evidence type="ECO:0000313" key="7">
    <source>
        <dbReference type="Proteomes" id="UP000198305"/>
    </source>
</evidence>
<dbReference type="GO" id="GO:0046306">
    <property type="term" value="P:alkanesulfonate catabolic process"/>
    <property type="evidence" value="ECO:0007669"/>
    <property type="project" value="TreeGrafter"/>
</dbReference>
<dbReference type="Pfam" id="PF00296">
    <property type="entry name" value="Bac_luciferase"/>
    <property type="match status" value="1"/>
</dbReference>
<dbReference type="PANTHER" id="PTHR42847">
    <property type="entry name" value="ALKANESULFONATE MONOOXYGENASE"/>
    <property type="match status" value="1"/>
</dbReference>
<reference evidence="7" key="1">
    <citation type="submission" date="2017-06" db="EMBL/GenBank/DDBJ databases">
        <authorList>
            <person name="Varghese N."/>
            <person name="Submissions S."/>
        </authorList>
    </citation>
    <scope>NUCLEOTIDE SEQUENCE [LARGE SCALE GENOMIC DNA]</scope>
    <source>
        <strain evidence="7">Ca-68</strain>
    </source>
</reference>
<dbReference type="GO" id="GO:0008726">
    <property type="term" value="F:alkanesulfonate monooxygenase activity"/>
    <property type="evidence" value="ECO:0007669"/>
    <property type="project" value="TreeGrafter"/>
</dbReference>
<dbReference type="AlphaFoldDB" id="A0A238ZPN5"/>
<dbReference type="PANTHER" id="PTHR42847:SF4">
    <property type="entry name" value="ALKANESULFONATE MONOOXYGENASE-RELATED"/>
    <property type="match status" value="1"/>
</dbReference>
<keyword evidence="4 6" id="KW-0503">Monooxygenase</keyword>
<organism evidence="6 7">
    <name type="scientific">Methylobacillus rhizosphaerae</name>
    <dbReference type="NCBI Taxonomy" id="551994"/>
    <lineage>
        <taxon>Bacteria</taxon>
        <taxon>Pseudomonadati</taxon>
        <taxon>Pseudomonadota</taxon>
        <taxon>Betaproteobacteria</taxon>
        <taxon>Nitrosomonadales</taxon>
        <taxon>Methylophilaceae</taxon>
        <taxon>Methylobacillus</taxon>
    </lineage>
</organism>
<dbReference type="SUPFAM" id="SSF51679">
    <property type="entry name" value="Bacterial luciferase-like"/>
    <property type="match status" value="1"/>
</dbReference>
<proteinExistence type="predicted"/>
<dbReference type="InterPro" id="IPR050172">
    <property type="entry name" value="SsuD_RutA_monooxygenase"/>
</dbReference>
<dbReference type="InterPro" id="IPR011251">
    <property type="entry name" value="Luciferase-like_dom"/>
</dbReference>
<keyword evidence="2" id="KW-0288">FMN</keyword>
<protein>
    <submittedName>
        <fullName evidence="6">Alkanesulfonate monooxygenase</fullName>
    </submittedName>
</protein>
<accession>A0A238ZPN5</accession>
<keyword evidence="3" id="KW-0560">Oxidoreductase</keyword>
<dbReference type="OrthoDB" id="9814695at2"/>
<evidence type="ECO:0000256" key="1">
    <source>
        <dbReference type="ARBA" id="ARBA00022630"/>
    </source>
</evidence>
<keyword evidence="7" id="KW-1185">Reference proteome</keyword>
<dbReference type="RefSeq" id="WP_089375527.1">
    <property type="nucleotide sequence ID" value="NZ_FZOA01000005.1"/>
</dbReference>
<evidence type="ECO:0000256" key="3">
    <source>
        <dbReference type="ARBA" id="ARBA00023002"/>
    </source>
</evidence>
<evidence type="ECO:0000313" key="6">
    <source>
        <dbReference type="EMBL" id="SNR85335.1"/>
    </source>
</evidence>
<dbReference type="InterPro" id="IPR036661">
    <property type="entry name" value="Luciferase-like_sf"/>
</dbReference>